<feature type="transmembrane region" description="Helical" evidence="4">
    <location>
        <begin position="157"/>
        <end position="177"/>
    </location>
</feature>
<dbReference type="GO" id="GO:0016301">
    <property type="term" value="F:kinase activity"/>
    <property type="evidence" value="ECO:0007669"/>
    <property type="project" value="UniProtKB-KW"/>
</dbReference>
<feature type="domain" description="Signal transduction histidine kinase subgroup 3 dimerisation and phosphoacceptor" evidence="5">
    <location>
        <begin position="223"/>
        <end position="288"/>
    </location>
</feature>
<feature type="transmembrane region" description="Helical" evidence="4">
    <location>
        <begin position="183"/>
        <end position="205"/>
    </location>
</feature>
<dbReference type="EMBL" id="WAAO01000003">
    <property type="protein sequence ID" value="KAB1862113.1"/>
    <property type="molecule type" value="Genomic_DNA"/>
</dbReference>
<dbReference type="InterPro" id="IPR050482">
    <property type="entry name" value="Sensor_HK_TwoCompSys"/>
</dbReference>
<reference evidence="7" key="1">
    <citation type="submission" date="2019-09" db="EMBL/GenBank/DDBJ databases">
        <title>Whole genome sequencing of Microbacterium maritypicum.</title>
        <authorList>
            <person name="Lenchi N."/>
        </authorList>
    </citation>
    <scope>NUCLEOTIDE SEQUENCE [LARGE SCALE GENOMIC DNA]</scope>
    <source>
        <strain evidence="7">G1</strain>
    </source>
</reference>
<evidence type="ECO:0000256" key="1">
    <source>
        <dbReference type="ARBA" id="ARBA00022679"/>
    </source>
</evidence>
<dbReference type="Pfam" id="PF07730">
    <property type="entry name" value="HisKA_3"/>
    <property type="match status" value="1"/>
</dbReference>
<dbReference type="PANTHER" id="PTHR24421:SF63">
    <property type="entry name" value="SENSOR HISTIDINE KINASE DESK"/>
    <property type="match status" value="1"/>
</dbReference>
<keyword evidence="3" id="KW-0902">Two-component regulatory system</keyword>
<proteinExistence type="predicted"/>
<organism evidence="6 7">
    <name type="scientific">Microbacterium algeriense</name>
    <dbReference type="NCBI Taxonomy" id="2615184"/>
    <lineage>
        <taxon>Bacteria</taxon>
        <taxon>Bacillati</taxon>
        <taxon>Actinomycetota</taxon>
        <taxon>Actinomycetes</taxon>
        <taxon>Micrococcales</taxon>
        <taxon>Microbacteriaceae</taxon>
        <taxon>Microbacterium</taxon>
    </lineage>
</organism>
<gene>
    <name evidence="6" type="ORF">F6A08_13800</name>
</gene>
<dbReference type="CDD" id="cd16917">
    <property type="entry name" value="HATPase_UhpB-NarQ-NarX-like"/>
    <property type="match status" value="1"/>
</dbReference>
<dbReference type="Proteomes" id="UP000478836">
    <property type="component" value="Unassembled WGS sequence"/>
</dbReference>
<keyword evidence="4" id="KW-1133">Transmembrane helix</keyword>
<evidence type="ECO:0000313" key="6">
    <source>
        <dbReference type="EMBL" id="KAB1862113.1"/>
    </source>
</evidence>
<accession>A0ABQ6V2A0</accession>
<feature type="transmembrane region" description="Helical" evidence="4">
    <location>
        <begin position="118"/>
        <end position="145"/>
    </location>
</feature>
<dbReference type="SUPFAM" id="SSF55874">
    <property type="entry name" value="ATPase domain of HSP90 chaperone/DNA topoisomerase II/histidine kinase"/>
    <property type="match status" value="1"/>
</dbReference>
<evidence type="ECO:0000256" key="2">
    <source>
        <dbReference type="ARBA" id="ARBA00022777"/>
    </source>
</evidence>
<evidence type="ECO:0000256" key="4">
    <source>
        <dbReference type="SAM" id="Phobius"/>
    </source>
</evidence>
<dbReference type="PANTHER" id="PTHR24421">
    <property type="entry name" value="NITRATE/NITRITE SENSOR PROTEIN NARX-RELATED"/>
    <property type="match status" value="1"/>
</dbReference>
<keyword evidence="2 6" id="KW-0418">Kinase</keyword>
<feature type="transmembrane region" description="Helical" evidence="4">
    <location>
        <begin position="79"/>
        <end position="98"/>
    </location>
</feature>
<dbReference type="InterPro" id="IPR036890">
    <property type="entry name" value="HATPase_C_sf"/>
</dbReference>
<keyword evidence="4" id="KW-0472">Membrane</keyword>
<feature type="transmembrane region" description="Helical" evidence="4">
    <location>
        <begin position="52"/>
        <end position="72"/>
    </location>
</feature>
<dbReference type="RefSeq" id="WP_151459762.1">
    <property type="nucleotide sequence ID" value="NZ_CBDRDJ010000001.1"/>
</dbReference>
<name>A0ABQ6V2A0_9MICO</name>
<protein>
    <submittedName>
        <fullName evidence="6">Sensor histidine kinase</fullName>
    </submittedName>
</protein>
<evidence type="ECO:0000259" key="5">
    <source>
        <dbReference type="Pfam" id="PF07730"/>
    </source>
</evidence>
<evidence type="ECO:0000313" key="7">
    <source>
        <dbReference type="Proteomes" id="UP000478836"/>
    </source>
</evidence>
<dbReference type="Gene3D" id="1.20.5.1930">
    <property type="match status" value="1"/>
</dbReference>
<keyword evidence="7" id="KW-1185">Reference proteome</keyword>
<evidence type="ECO:0000256" key="3">
    <source>
        <dbReference type="ARBA" id="ARBA00023012"/>
    </source>
</evidence>
<dbReference type="GeneID" id="77477539"/>
<comment type="caution">
    <text evidence="6">The sequence shown here is derived from an EMBL/GenBank/DDBJ whole genome shotgun (WGS) entry which is preliminary data.</text>
</comment>
<sequence length="400" mass="42157">MTQHATPGGPESARRSRDAADLAALGAPPAAWSAPGARVADAATGKDPWARFGWLMAVIWLVFLVYPVLALLHSEASLAWIVVGWIALVAFIVLYVTGFMHGMRGGGGLGRPPSLRQWITFAALIGCALVSVPAEGGSALSFLPFIMSFASYGLTRVWHWITTVAAVAVTALCVFLLPGGIDYLSILAIVALLGVVNTVSTWLILRSAEAERLGLELATSEGREAVARDVHDLIGHSLTVVGLKAQLARRLMDSDPERAKVELADIERLTAEAIAGVRSTVAGARATTLVEQLASAQDALRAADIEMQLEGDPRSLSPVQALTASWILREATTNTLRHARARTVRVRVAPGLLVVEDDGIGVQAAEGNGIRSMRERAAAAGAGFALGRVGASGTRVEVSW</sequence>
<keyword evidence="1" id="KW-0808">Transferase</keyword>
<dbReference type="InterPro" id="IPR011712">
    <property type="entry name" value="Sig_transdc_His_kin_sub3_dim/P"/>
</dbReference>
<dbReference type="Gene3D" id="3.30.565.10">
    <property type="entry name" value="Histidine kinase-like ATPase, C-terminal domain"/>
    <property type="match status" value="1"/>
</dbReference>
<keyword evidence="4" id="KW-0812">Transmembrane</keyword>